<keyword evidence="2" id="KW-1185">Reference proteome</keyword>
<organism evidence="1 2">
    <name type="scientific">Miniphocaeibacter halophilus</name>
    <dbReference type="NCBI Taxonomy" id="2931922"/>
    <lineage>
        <taxon>Bacteria</taxon>
        <taxon>Bacillati</taxon>
        <taxon>Bacillota</taxon>
        <taxon>Tissierellia</taxon>
        <taxon>Tissierellales</taxon>
        <taxon>Peptoniphilaceae</taxon>
        <taxon>Miniphocaeibacter</taxon>
    </lineage>
</organism>
<evidence type="ECO:0000313" key="2">
    <source>
        <dbReference type="Proteomes" id="UP000595814"/>
    </source>
</evidence>
<proteinExistence type="predicted"/>
<dbReference type="EMBL" id="CP066744">
    <property type="protein sequence ID" value="QQK06933.1"/>
    <property type="molecule type" value="Genomic_DNA"/>
</dbReference>
<name>A0AC61MRM4_9FIRM</name>
<evidence type="ECO:0000313" key="1">
    <source>
        <dbReference type="EMBL" id="QQK06933.1"/>
    </source>
</evidence>
<protein>
    <submittedName>
        <fullName evidence="1">Uncharacterized protein</fullName>
    </submittedName>
</protein>
<reference evidence="1 2" key="1">
    <citation type="journal article" date="2022" name="Int. J. Syst. Evol. Microbiol.">
        <title>Miniphocaeibacter halophilus sp. nov., an ammonium-tolerant acetate-producing bacterium isolated from a biogas system.</title>
        <authorList>
            <person name="Schnurer A."/>
            <person name="Singh A."/>
            <person name="Bi S."/>
            <person name="Qiao W."/>
            <person name="Westerholm M."/>
        </authorList>
    </citation>
    <scope>NUCLEOTIDE SEQUENCE [LARGE SCALE GENOMIC DNA]</scope>
    <source>
        <strain evidence="1 2">AMB_01</strain>
    </source>
</reference>
<gene>
    <name evidence="1" type="ORF">JFY71_06175</name>
</gene>
<dbReference type="Proteomes" id="UP000595814">
    <property type="component" value="Chromosome"/>
</dbReference>
<sequence length="250" mass="28524">MSKKKIDENRTNKEEKIDKRKTLIFKIVFTLLAVSVVFSIYNLINAPSGVSNKEYELVKSDYVLMILQCIVGMIVIFLPSQVERKFGIDIPDTMEIIYFIFLFCAIYLGEVRNFYYKIPYWDMILHAFSAMMLGALGFILVDFFNKKAIKGTHLSPFFVSLFAFCFAMTCGTVWEIYEYLADSVLGTNMQKFITAEGVVLTGHAALGDTMKDIIVDFIGALVIVTLGYIHLRRAEKKETSKEDKDLQKTA</sequence>
<accession>A0AC61MRM4</accession>